<dbReference type="InterPro" id="IPR045136">
    <property type="entry name" value="Iah1-like"/>
</dbReference>
<dbReference type="InterPro" id="IPR036514">
    <property type="entry name" value="SGNH_hydro_sf"/>
</dbReference>
<reference evidence="4 5" key="1">
    <citation type="submission" date="2019-05" db="EMBL/GenBank/DDBJ databases">
        <title>Emergence of the Ug99 lineage of the wheat stem rust pathogen through somatic hybridization.</title>
        <authorList>
            <person name="Li F."/>
            <person name="Upadhyaya N.M."/>
            <person name="Sperschneider J."/>
            <person name="Matny O."/>
            <person name="Nguyen-Phuc H."/>
            <person name="Mago R."/>
            <person name="Raley C."/>
            <person name="Miller M.E."/>
            <person name="Silverstein K.A.T."/>
            <person name="Henningsen E."/>
            <person name="Hirsch C.D."/>
            <person name="Visser B."/>
            <person name="Pretorius Z.A."/>
            <person name="Steffenson B.J."/>
            <person name="Schwessinger B."/>
            <person name="Dodds P.N."/>
            <person name="Figueroa M."/>
        </authorList>
    </citation>
    <scope>NUCLEOTIDE SEQUENCE [LARGE SCALE GENOMIC DNA]</scope>
    <source>
        <strain evidence="2">21-0</strain>
        <strain evidence="3 5">Ug99</strain>
    </source>
</reference>
<sequence length="277" mass="31090">MVTVRPTQSEMSTTKCEPFSMDELVMFGDSITQFAWQAGGTGSALADYYQRRLDVVNRGFSGYNTTWGLHVAKKIFPAKSPESYSCPRKRIVTIWFGANDAVIPPKPQTVTPEQFVENMNKLIEMVQAHASPTNSQQDQSQLLIVLITPPPISVALRAADLASRFPDWRPENMDRDPVRTRLFAELVCQVAQQKGLPVIDTWTAITKAADESQGGLSTYLVDGLHLTPAGYEIVTQEFKSILTRHYPSFLPESLPHDFPWWNDIDAQHPENSFPECC</sequence>
<keyword evidence="4" id="KW-1185">Reference proteome</keyword>
<dbReference type="OrthoDB" id="671439at2759"/>
<evidence type="ECO:0000313" key="5">
    <source>
        <dbReference type="Proteomes" id="UP000325313"/>
    </source>
</evidence>
<dbReference type="SUPFAM" id="SSF52266">
    <property type="entry name" value="SGNH hydrolase"/>
    <property type="match status" value="1"/>
</dbReference>
<gene>
    <name evidence="2" type="ORF">PGT21_005591</name>
    <name evidence="3" type="ORF">PGTUg99_016059</name>
</gene>
<feature type="domain" description="SGNH hydrolase-type esterase" evidence="1">
    <location>
        <begin position="27"/>
        <end position="233"/>
    </location>
</feature>
<proteinExistence type="predicted"/>
<dbReference type="Proteomes" id="UP000324748">
    <property type="component" value="Unassembled WGS sequence"/>
</dbReference>
<dbReference type="EMBL" id="VSWC01000170">
    <property type="protein sequence ID" value="KAA1071382.1"/>
    <property type="molecule type" value="Genomic_DNA"/>
</dbReference>
<dbReference type="Gene3D" id="3.40.50.1110">
    <property type="entry name" value="SGNH hydrolase"/>
    <property type="match status" value="1"/>
</dbReference>
<evidence type="ECO:0000313" key="2">
    <source>
        <dbReference type="EMBL" id="KAA1071382.1"/>
    </source>
</evidence>
<protein>
    <recommendedName>
        <fullName evidence="1">SGNH hydrolase-type esterase domain-containing protein</fullName>
    </recommendedName>
</protein>
<evidence type="ECO:0000313" key="3">
    <source>
        <dbReference type="EMBL" id="KAA1123149.1"/>
    </source>
</evidence>
<dbReference type="AlphaFoldDB" id="A0A5B0M3P7"/>
<dbReference type="CDD" id="cd01838">
    <property type="entry name" value="Isoamyl_acetate_hydrolase_like"/>
    <property type="match status" value="1"/>
</dbReference>
<dbReference type="EMBL" id="VDEP01000211">
    <property type="protein sequence ID" value="KAA1123149.1"/>
    <property type="molecule type" value="Genomic_DNA"/>
</dbReference>
<dbReference type="Proteomes" id="UP000325313">
    <property type="component" value="Unassembled WGS sequence"/>
</dbReference>
<organism evidence="2 4">
    <name type="scientific">Puccinia graminis f. sp. tritici</name>
    <dbReference type="NCBI Taxonomy" id="56615"/>
    <lineage>
        <taxon>Eukaryota</taxon>
        <taxon>Fungi</taxon>
        <taxon>Dikarya</taxon>
        <taxon>Basidiomycota</taxon>
        <taxon>Pucciniomycotina</taxon>
        <taxon>Pucciniomycetes</taxon>
        <taxon>Pucciniales</taxon>
        <taxon>Pucciniaceae</taxon>
        <taxon>Puccinia</taxon>
    </lineage>
</organism>
<evidence type="ECO:0000259" key="1">
    <source>
        <dbReference type="Pfam" id="PF13472"/>
    </source>
</evidence>
<comment type="caution">
    <text evidence="2">The sequence shown here is derived from an EMBL/GenBank/DDBJ whole genome shotgun (WGS) entry which is preliminary data.</text>
</comment>
<evidence type="ECO:0000313" key="4">
    <source>
        <dbReference type="Proteomes" id="UP000324748"/>
    </source>
</evidence>
<dbReference type="InterPro" id="IPR013830">
    <property type="entry name" value="SGNH_hydro"/>
</dbReference>
<dbReference type="PANTHER" id="PTHR14209">
    <property type="entry name" value="ISOAMYL ACETATE-HYDROLYZING ESTERASE 1"/>
    <property type="match status" value="1"/>
</dbReference>
<dbReference type="Pfam" id="PF13472">
    <property type="entry name" value="Lipase_GDSL_2"/>
    <property type="match status" value="1"/>
</dbReference>
<name>A0A5B0M3P7_PUCGR</name>
<accession>A0A5B0M3P7</accession>
<dbReference type="PANTHER" id="PTHR14209:SF19">
    <property type="entry name" value="ISOAMYL ACETATE-HYDROLYZING ESTERASE 1 HOMOLOG"/>
    <property type="match status" value="1"/>
</dbReference>